<dbReference type="EMBL" id="JARKIE010000054">
    <property type="protein sequence ID" value="KAJ7692109.1"/>
    <property type="molecule type" value="Genomic_DNA"/>
</dbReference>
<keyword evidence="2" id="KW-1185">Reference proteome</keyword>
<sequence length="82" mass="9648">MDHRKRSTLYDLISECVLEDTRVALSDGETEAILVRLVGHELLQDQAKKHVVCWQAEKIRSAAVTQAKNRRTQHRWVVWMHR</sequence>
<dbReference type="Proteomes" id="UP001221757">
    <property type="component" value="Unassembled WGS sequence"/>
</dbReference>
<gene>
    <name evidence="1" type="ORF">B0H17DRAFT_1200689</name>
</gene>
<reference evidence="1" key="1">
    <citation type="submission" date="2023-03" db="EMBL/GenBank/DDBJ databases">
        <title>Massive genome expansion in bonnet fungi (Mycena s.s.) driven by repeated elements and novel gene families across ecological guilds.</title>
        <authorList>
            <consortium name="Lawrence Berkeley National Laboratory"/>
            <person name="Harder C.B."/>
            <person name="Miyauchi S."/>
            <person name="Viragh M."/>
            <person name="Kuo A."/>
            <person name="Thoen E."/>
            <person name="Andreopoulos B."/>
            <person name="Lu D."/>
            <person name="Skrede I."/>
            <person name="Drula E."/>
            <person name="Henrissat B."/>
            <person name="Morin E."/>
            <person name="Kohler A."/>
            <person name="Barry K."/>
            <person name="LaButti K."/>
            <person name="Morin E."/>
            <person name="Salamov A."/>
            <person name="Lipzen A."/>
            <person name="Mereny Z."/>
            <person name="Hegedus B."/>
            <person name="Baldrian P."/>
            <person name="Stursova M."/>
            <person name="Weitz H."/>
            <person name="Taylor A."/>
            <person name="Grigoriev I.V."/>
            <person name="Nagy L.G."/>
            <person name="Martin F."/>
            <person name="Kauserud H."/>
        </authorList>
    </citation>
    <scope>NUCLEOTIDE SEQUENCE</scope>
    <source>
        <strain evidence="1">CBHHK067</strain>
    </source>
</reference>
<protein>
    <submittedName>
        <fullName evidence="1">Uncharacterized protein</fullName>
    </submittedName>
</protein>
<organism evidence="1 2">
    <name type="scientific">Mycena rosella</name>
    <name type="common">Pink bonnet</name>
    <name type="synonym">Agaricus rosellus</name>
    <dbReference type="NCBI Taxonomy" id="1033263"/>
    <lineage>
        <taxon>Eukaryota</taxon>
        <taxon>Fungi</taxon>
        <taxon>Dikarya</taxon>
        <taxon>Basidiomycota</taxon>
        <taxon>Agaricomycotina</taxon>
        <taxon>Agaricomycetes</taxon>
        <taxon>Agaricomycetidae</taxon>
        <taxon>Agaricales</taxon>
        <taxon>Marasmiineae</taxon>
        <taxon>Mycenaceae</taxon>
        <taxon>Mycena</taxon>
    </lineage>
</organism>
<accession>A0AAD7DIM6</accession>
<evidence type="ECO:0000313" key="2">
    <source>
        <dbReference type="Proteomes" id="UP001221757"/>
    </source>
</evidence>
<evidence type="ECO:0000313" key="1">
    <source>
        <dbReference type="EMBL" id="KAJ7692109.1"/>
    </source>
</evidence>
<comment type="caution">
    <text evidence="1">The sequence shown here is derived from an EMBL/GenBank/DDBJ whole genome shotgun (WGS) entry which is preliminary data.</text>
</comment>
<name>A0AAD7DIM6_MYCRO</name>
<proteinExistence type="predicted"/>
<dbReference type="AlphaFoldDB" id="A0AAD7DIM6"/>